<dbReference type="AlphaFoldDB" id="A0A8B8FJ23"/>
<dbReference type="PANTHER" id="PTHR45913">
    <property type="entry name" value="EPM2A-INTERACTING PROTEIN 1"/>
    <property type="match status" value="1"/>
</dbReference>
<name>A0A8B8FJ23_9HEMI</name>
<proteinExistence type="predicted"/>
<accession>A0A8B8FJ23</accession>
<dbReference type="SUPFAM" id="SSF53098">
    <property type="entry name" value="Ribonuclease H-like"/>
    <property type="match status" value="1"/>
</dbReference>
<dbReference type="GeneID" id="112683736"/>
<dbReference type="InterPro" id="IPR012337">
    <property type="entry name" value="RNaseH-like_sf"/>
</dbReference>
<protein>
    <submittedName>
        <fullName evidence="2">Protein FAM200A-like</fullName>
    </submittedName>
</protein>
<dbReference type="Proteomes" id="UP000694846">
    <property type="component" value="Unplaced"/>
</dbReference>
<dbReference type="OrthoDB" id="6603323at2759"/>
<sequence length="155" mass="18444">MGAEHTILLFYCNSRWLSKGNELSRVFELRQEIYSYLNREEHLMNLETHFMKYFPEEMKQYYWIKDPFTEKPPSNFTTTEEEQLIDISSDSSLRMQLSSYSLLGFWNSIKDEYPEVSNKDLRILIPFATSYLCEAEFSAVAILKSKYRSTLNVEK</sequence>
<gene>
    <name evidence="2" type="primary">LOC112683736</name>
</gene>
<organism evidence="1 2">
    <name type="scientific">Sipha flava</name>
    <name type="common">yellow sugarcane aphid</name>
    <dbReference type="NCBI Taxonomy" id="143950"/>
    <lineage>
        <taxon>Eukaryota</taxon>
        <taxon>Metazoa</taxon>
        <taxon>Ecdysozoa</taxon>
        <taxon>Arthropoda</taxon>
        <taxon>Hexapoda</taxon>
        <taxon>Insecta</taxon>
        <taxon>Pterygota</taxon>
        <taxon>Neoptera</taxon>
        <taxon>Paraneoptera</taxon>
        <taxon>Hemiptera</taxon>
        <taxon>Sternorrhyncha</taxon>
        <taxon>Aphidomorpha</taxon>
        <taxon>Aphidoidea</taxon>
        <taxon>Aphididae</taxon>
        <taxon>Sipha</taxon>
    </lineage>
</organism>
<keyword evidence="1" id="KW-1185">Reference proteome</keyword>
<evidence type="ECO:0000313" key="1">
    <source>
        <dbReference type="Proteomes" id="UP000694846"/>
    </source>
</evidence>
<evidence type="ECO:0000313" key="2">
    <source>
        <dbReference type="RefSeq" id="XP_025410678.1"/>
    </source>
</evidence>
<reference evidence="2" key="1">
    <citation type="submission" date="2025-08" db="UniProtKB">
        <authorList>
            <consortium name="RefSeq"/>
        </authorList>
    </citation>
    <scope>IDENTIFICATION</scope>
    <source>
        <tissue evidence="2">Whole body</tissue>
    </source>
</reference>
<dbReference type="RefSeq" id="XP_025410678.1">
    <property type="nucleotide sequence ID" value="XM_025554893.1"/>
</dbReference>
<dbReference type="PANTHER" id="PTHR45913:SF19">
    <property type="entry name" value="LOW QUALITY PROTEIN: ZINC FINGER BED DOMAIN-CONTAINING PROTEIN 5-LIKE"/>
    <property type="match status" value="1"/>
</dbReference>